<reference evidence="2 3" key="1">
    <citation type="submission" date="2018-11" db="EMBL/GenBank/DDBJ databases">
        <title>Genome sequence of strain 7197.</title>
        <authorList>
            <person name="Gao J."/>
            <person name="Sun J."/>
        </authorList>
    </citation>
    <scope>NUCLEOTIDE SEQUENCE [LARGE SCALE GENOMIC DNA]</scope>
    <source>
        <strain evidence="2 3">7197</strain>
    </source>
</reference>
<dbReference type="Pfam" id="PF17248">
    <property type="entry name" value="DUF5317"/>
    <property type="match status" value="1"/>
</dbReference>
<dbReference type="EMBL" id="RQPI01000007">
    <property type="protein sequence ID" value="RQW10949.1"/>
    <property type="molecule type" value="Genomic_DNA"/>
</dbReference>
<dbReference type="AlphaFoldDB" id="A0A3N9P5B0"/>
<dbReference type="InterPro" id="IPR035168">
    <property type="entry name" value="DUF5317"/>
</dbReference>
<feature type="transmembrane region" description="Helical" evidence="1">
    <location>
        <begin position="84"/>
        <end position="101"/>
    </location>
</feature>
<dbReference type="OrthoDB" id="37447at2"/>
<keyword evidence="1" id="KW-0812">Transmembrane</keyword>
<organism evidence="2 3">
    <name type="scientific">Paenibacillus rhizophilus</name>
    <dbReference type="NCBI Taxonomy" id="1850366"/>
    <lineage>
        <taxon>Bacteria</taxon>
        <taxon>Bacillati</taxon>
        <taxon>Bacillota</taxon>
        <taxon>Bacilli</taxon>
        <taxon>Bacillales</taxon>
        <taxon>Paenibacillaceae</taxon>
        <taxon>Paenibacillus</taxon>
    </lineage>
</organism>
<dbReference type="Proteomes" id="UP000282529">
    <property type="component" value="Unassembled WGS sequence"/>
</dbReference>
<gene>
    <name evidence="2" type="ORF">EH198_14505</name>
</gene>
<keyword evidence="3" id="KW-1185">Reference proteome</keyword>
<dbReference type="RefSeq" id="WP_124696227.1">
    <property type="nucleotide sequence ID" value="NZ_JBHUFE010000013.1"/>
</dbReference>
<comment type="caution">
    <text evidence="2">The sequence shown here is derived from an EMBL/GenBank/DDBJ whole genome shotgun (WGS) entry which is preliminary data.</text>
</comment>
<feature type="transmembrane region" description="Helical" evidence="1">
    <location>
        <begin position="57"/>
        <end position="77"/>
    </location>
</feature>
<feature type="transmembrane region" description="Helical" evidence="1">
    <location>
        <begin position="35"/>
        <end position="51"/>
    </location>
</feature>
<keyword evidence="1" id="KW-0472">Membrane</keyword>
<evidence type="ECO:0000256" key="1">
    <source>
        <dbReference type="SAM" id="Phobius"/>
    </source>
</evidence>
<feature type="transmembrane region" description="Helical" evidence="1">
    <location>
        <begin position="160"/>
        <end position="181"/>
    </location>
</feature>
<evidence type="ECO:0000313" key="2">
    <source>
        <dbReference type="EMBL" id="RQW10949.1"/>
    </source>
</evidence>
<keyword evidence="1" id="KW-1133">Transmembrane helix</keyword>
<evidence type="ECO:0000313" key="3">
    <source>
        <dbReference type="Proteomes" id="UP000282529"/>
    </source>
</evidence>
<accession>A0A3N9P5B0</accession>
<sequence length="198" mass="21984">MVYDGIVLGLVAGLLRGGFRYGLTQFGSLRIKGGLWFPLLLLLQFAVFELNDRSSAFASFSGIIFIAVYVAGLYILWLNRSTPGFLFIFAGVFLNFLVMAVNGGKMPVSLDAAKVLDPYYVHLLESGTVATKHFLMDSATRLSFLGDIIPLSKPYPRTQVISIGDIVMNAGIFLYLQYILVPDRRRDPKTQEMEAKQS</sequence>
<proteinExistence type="predicted"/>
<evidence type="ECO:0008006" key="4">
    <source>
        <dbReference type="Google" id="ProtNLM"/>
    </source>
</evidence>
<name>A0A3N9P5B0_9BACL</name>
<protein>
    <recommendedName>
        <fullName evidence="4">DUF5317 domain-containing protein</fullName>
    </recommendedName>
</protein>